<dbReference type="AlphaFoldDB" id="A0A3E4WK56"/>
<protein>
    <submittedName>
        <fullName evidence="2">Uncharacterized protein</fullName>
    </submittedName>
</protein>
<dbReference type="EMBL" id="QSTF01000003">
    <property type="protein sequence ID" value="RGM42572.1"/>
    <property type="molecule type" value="Genomic_DNA"/>
</dbReference>
<dbReference type="STRING" id="310297.BHV76_11415"/>
<evidence type="ECO:0000313" key="3">
    <source>
        <dbReference type="Proteomes" id="UP000260780"/>
    </source>
</evidence>
<gene>
    <name evidence="2" type="ORF">DXC17_02065</name>
    <name evidence="1" type="ORF">DXD04_01540</name>
</gene>
<evidence type="ECO:0000313" key="4">
    <source>
        <dbReference type="Proteomes" id="UP000260862"/>
    </source>
</evidence>
<evidence type="ECO:0000313" key="1">
    <source>
        <dbReference type="EMBL" id="RGK57974.1"/>
    </source>
</evidence>
<keyword evidence="4" id="KW-1185">Reference proteome</keyword>
<dbReference type="Proteomes" id="UP000260780">
    <property type="component" value="Unassembled WGS sequence"/>
</dbReference>
<proteinExistence type="predicted"/>
<comment type="caution">
    <text evidence="2">The sequence shown here is derived from an EMBL/GenBank/DDBJ whole genome shotgun (WGS) entry which is preliminary data.</text>
</comment>
<dbReference type="Proteomes" id="UP000260862">
    <property type="component" value="Unassembled WGS sequence"/>
</dbReference>
<evidence type="ECO:0000313" key="2">
    <source>
        <dbReference type="EMBL" id="RGM42572.1"/>
    </source>
</evidence>
<accession>A0A3E4WK56</accession>
<dbReference type="RefSeq" id="WP_117670266.1">
    <property type="nucleotide sequence ID" value="NZ_CABOGR010000002.1"/>
</dbReference>
<sequence length="129" mass="15224">MIRQDYIIRMIQEIFAAIANLILRRKHISKSDWEEYESTARQVLEVTPQQLEEMDGQTILEKYSQEKDGIEKTELAAMMLLKMAEDTENIVPKARLRQEGLYLLKYVQEHGNTYSLPRNLLIQFLHAKQ</sequence>
<organism evidence="2 3">
    <name type="scientific">Phocaeicola plebeius</name>
    <dbReference type="NCBI Taxonomy" id="310297"/>
    <lineage>
        <taxon>Bacteria</taxon>
        <taxon>Pseudomonadati</taxon>
        <taxon>Bacteroidota</taxon>
        <taxon>Bacteroidia</taxon>
        <taxon>Bacteroidales</taxon>
        <taxon>Bacteroidaceae</taxon>
        <taxon>Phocaeicola</taxon>
    </lineage>
</organism>
<dbReference type="EMBL" id="QSQT01000002">
    <property type="protein sequence ID" value="RGK57974.1"/>
    <property type="molecule type" value="Genomic_DNA"/>
</dbReference>
<reference evidence="3 4" key="1">
    <citation type="submission" date="2018-08" db="EMBL/GenBank/DDBJ databases">
        <title>A genome reference for cultivated species of the human gut microbiota.</title>
        <authorList>
            <person name="Zou Y."/>
            <person name="Xue W."/>
            <person name="Luo G."/>
        </authorList>
    </citation>
    <scope>NUCLEOTIDE SEQUENCE [LARGE SCALE GENOMIC DNA]</scope>
    <source>
        <strain evidence="2 3">OM08-14</strain>
        <strain evidence="1 4">TF10-3AC</strain>
    </source>
</reference>
<name>A0A3E4WK56_9BACT</name>